<proteinExistence type="predicted"/>
<reference evidence="3" key="2">
    <citation type="submission" date="2025-08" db="UniProtKB">
        <authorList>
            <consortium name="Ensembl"/>
        </authorList>
    </citation>
    <scope>IDENTIFICATION</scope>
    <source>
        <strain evidence="3">Guanapo</strain>
    </source>
</reference>
<organism evidence="3 4">
    <name type="scientific">Poecilia reticulata</name>
    <name type="common">Guppy</name>
    <name type="synonym">Acanthophacelus reticulatus</name>
    <dbReference type="NCBI Taxonomy" id="8081"/>
    <lineage>
        <taxon>Eukaryota</taxon>
        <taxon>Metazoa</taxon>
        <taxon>Chordata</taxon>
        <taxon>Craniata</taxon>
        <taxon>Vertebrata</taxon>
        <taxon>Euteleostomi</taxon>
        <taxon>Actinopterygii</taxon>
        <taxon>Neopterygii</taxon>
        <taxon>Teleostei</taxon>
        <taxon>Neoteleostei</taxon>
        <taxon>Acanthomorphata</taxon>
        <taxon>Ovalentaria</taxon>
        <taxon>Atherinomorphae</taxon>
        <taxon>Cyprinodontiformes</taxon>
        <taxon>Poeciliidae</taxon>
        <taxon>Poeciliinae</taxon>
        <taxon>Poecilia</taxon>
    </lineage>
</organism>
<sequence length="102" mass="11685">HTFHFSSSDFRRCRFCLSGLHNPNTVSVFANALCPAGVIAVAIFVIVTVFAVTARFLYRRKETYRSREVKAAKQDESQDFHYNNQTEGRKNASGENAREFFM</sequence>
<keyword evidence="2" id="KW-0812">Transmembrane</keyword>
<dbReference type="Proteomes" id="UP000242638">
    <property type="component" value="Unassembled WGS sequence"/>
</dbReference>
<dbReference type="AlphaFoldDB" id="A0A3P9NH69"/>
<feature type="transmembrane region" description="Helical" evidence="2">
    <location>
        <begin position="28"/>
        <end position="58"/>
    </location>
</feature>
<dbReference type="Ensembl" id="ENSPRET00000009047.1">
    <property type="protein sequence ID" value="ENSPREP00000008940.1"/>
    <property type="gene ID" value="ENSPREG00000006100.1"/>
</dbReference>
<evidence type="ECO:0000256" key="2">
    <source>
        <dbReference type="SAM" id="Phobius"/>
    </source>
</evidence>
<evidence type="ECO:0000313" key="3">
    <source>
        <dbReference type="Ensembl" id="ENSPREP00000008940.1"/>
    </source>
</evidence>
<keyword evidence="4" id="KW-1185">Reference proteome</keyword>
<feature type="region of interest" description="Disordered" evidence="1">
    <location>
        <begin position="70"/>
        <end position="102"/>
    </location>
</feature>
<dbReference type="GeneTree" id="ENSGT00940000177342"/>
<evidence type="ECO:0000256" key="1">
    <source>
        <dbReference type="SAM" id="MobiDB-lite"/>
    </source>
</evidence>
<dbReference type="STRING" id="8081.ENSPREP00000008940"/>
<evidence type="ECO:0008006" key="5">
    <source>
        <dbReference type="Google" id="ProtNLM"/>
    </source>
</evidence>
<reference evidence="3" key="3">
    <citation type="submission" date="2025-09" db="UniProtKB">
        <authorList>
            <consortium name="Ensembl"/>
        </authorList>
    </citation>
    <scope>IDENTIFICATION</scope>
    <source>
        <strain evidence="3">Guanapo</strain>
    </source>
</reference>
<keyword evidence="2" id="KW-1133">Transmembrane helix</keyword>
<evidence type="ECO:0000313" key="4">
    <source>
        <dbReference type="Proteomes" id="UP000242638"/>
    </source>
</evidence>
<keyword evidence="2" id="KW-0472">Membrane</keyword>
<reference evidence="4" key="1">
    <citation type="submission" date="2013-11" db="EMBL/GenBank/DDBJ databases">
        <title>The genomic landscape of the Guanapo guppy.</title>
        <authorList>
            <person name="Kuenstner A."/>
            <person name="Dreyer C."/>
        </authorList>
    </citation>
    <scope>NUCLEOTIDE SEQUENCE</scope>
    <source>
        <strain evidence="4">Guanapo</strain>
    </source>
</reference>
<name>A0A3P9NH69_POERE</name>
<feature type="compositionally biased region" description="Basic and acidic residues" evidence="1">
    <location>
        <begin position="87"/>
        <end position="102"/>
    </location>
</feature>
<accession>A0A3P9NH69</accession>
<dbReference type="Bgee" id="ENSPREG00000006100">
    <property type="expression patterns" value="Expressed in head"/>
</dbReference>
<protein>
    <recommendedName>
        <fullName evidence="5">Neurexin/syndecan/glycophorin C domain-containing protein</fullName>
    </recommendedName>
</protein>
<feature type="compositionally biased region" description="Basic and acidic residues" evidence="1">
    <location>
        <begin position="70"/>
        <end position="79"/>
    </location>
</feature>
<dbReference type="OMA" id="HANYQES"/>